<feature type="coiled-coil region" evidence="1">
    <location>
        <begin position="158"/>
        <end position="193"/>
    </location>
</feature>
<feature type="compositionally biased region" description="Basic and acidic residues" evidence="2">
    <location>
        <begin position="92"/>
        <end position="105"/>
    </location>
</feature>
<evidence type="ECO:0000313" key="6">
    <source>
        <dbReference type="Proteomes" id="UP000198939"/>
    </source>
</evidence>
<reference evidence="3" key="1">
    <citation type="submission" date="2016-10" db="EMBL/GenBank/DDBJ databases">
        <authorList>
            <person name="de Groot N.N."/>
        </authorList>
    </citation>
    <scope>NUCLEOTIDE SEQUENCE [LARGE SCALE GENOMIC DNA]</scope>
    <source>
        <strain evidence="3">CCBAU85039</strain>
    </source>
</reference>
<evidence type="ECO:0000256" key="2">
    <source>
        <dbReference type="SAM" id="MobiDB-lite"/>
    </source>
</evidence>
<keyword evidence="6" id="KW-1185">Reference proteome</keyword>
<evidence type="ECO:0000313" key="4">
    <source>
        <dbReference type="EMBL" id="SEO77219.1"/>
    </source>
</evidence>
<dbReference type="STRING" id="501024.RTCCBAU85039_4819"/>
<dbReference type="EMBL" id="FOCV01000024">
    <property type="protein sequence ID" value="SEO77219.1"/>
    <property type="molecule type" value="Genomic_DNA"/>
</dbReference>
<accession>A0A1H8SDT1</accession>
<dbReference type="Proteomes" id="UP000198939">
    <property type="component" value="Unassembled WGS sequence"/>
</dbReference>
<dbReference type="AlphaFoldDB" id="A0A1H8SDT1"/>
<proteinExistence type="predicted"/>
<name>A0A1H8SDT1_9HYPH</name>
<evidence type="ECO:0000313" key="5">
    <source>
        <dbReference type="Proteomes" id="UP000183063"/>
    </source>
</evidence>
<evidence type="ECO:0000313" key="3">
    <source>
        <dbReference type="EMBL" id="SEI12460.1"/>
    </source>
</evidence>
<dbReference type="EMBL" id="FNXB01000032">
    <property type="protein sequence ID" value="SEI12460.1"/>
    <property type="molecule type" value="Genomic_DNA"/>
</dbReference>
<reference evidence="4 6" key="2">
    <citation type="submission" date="2016-10" db="EMBL/GenBank/DDBJ databases">
        <authorList>
            <person name="Varghese N."/>
            <person name="Submissions S."/>
        </authorList>
    </citation>
    <scope>NUCLEOTIDE SEQUENCE [LARGE SCALE GENOMIC DNA]</scope>
    <source>
        <strain evidence="4 6">CGMCC 1.7071</strain>
    </source>
</reference>
<evidence type="ECO:0000256" key="1">
    <source>
        <dbReference type="SAM" id="Coils"/>
    </source>
</evidence>
<sequence>MKSPWKLITGLVSRRQTPDTDENSAEPAAEAKELEAPQTPADPPPSSLAESSELDSHSHDKSTTAVEPTPQGSDDGTQLSDAESAPAKRRSRGEPARHFDTPDAETKLTAAAIASAQEPRLKLSRKVRTINKLRVKSSSETDRAVQTPPLEDPFIGEVTGLDEDIKQLRNQLAQKLKLQNDQLKKMLERFDVS</sequence>
<feature type="compositionally biased region" description="Polar residues" evidence="2">
    <location>
        <begin position="63"/>
        <end position="81"/>
    </location>
</feature>
<protein>
    <submittedName>
        <fullName evidence="3">Uncharacterized protein</fullName>
    </submittedName>
</protein>
<gene>
    <name evidence="3" type="ORF">RTCCBAU85039_4819</name>
    <name evidence="4" type="ORF">SAMN05216228_102482</name>
</gene>
<feature type="region of interest" description="Disordered" evidence="2">
    <location>
        <begin position="1"/>
        <end position="105"/>
    </location>
</feature>
<keyword evidence="1" id="KW-0175">Coiled coil</keyword>
<dbReference type="Proteomes" id="UP000183063">
    <property type="component" value="Unassembled WGS sequence"/>
</dbReference>
<reference evidence="5" key="3">
    <citation type="submission" date="2016-10" db="EMBL/GenBank/DDBJ databases">
        <authorList>
            <person name="Wibberg D."/>
        </authorList>
    </citation>
    <scope>NUCLEOTIDE SEQUENCE [LARGE SCALE GENOMIC DNA]</scope>
</reference>
<organism evidence="3 5">
    <name type="scientific">Rhizobium tibeticum</name>
    <dbReference type="NCBI Taxonomy" id="501024"/>
    <lineage>
        <taxon>Bacteria</taxon>
        <taxon>Pseudomonadati</taxon>
        <taxon>Pseudomonadota</taxon>
        <taxon>Alphaproteobacteria</taxon>
        <taxon>Hyphomicrobiales</taxon>
        <taxon>Rhizobiaceae</taxon>
        <taxon>Rhizobium/Agrobacterium group</taxon>
        <taxon>Rhizobium</taxon>
    </lineage>
</organism>